<evidence type="ECO:0000256" key="7">
    <source>
        <dbReference type="ARBA" id="ARBA00022603"/>
    </source>
</evidence>
<protein>
    <recommendedName>
        <fullName evidence="4 12">Ribosomal RNA small subunit methyltransferase E</fullName>
        <ecNumber evidence="3 12">2.1.1.193</ecNumber>
    </recommendedName>
</protein>
<feature type="domain" description="Ribosomal RNA small subunit methyltransferase E methyltransferase" evidence="13">
    <location>
        <begin position="73"/>
        <end position="235"/>
    </location>
</feature>
<keyword evidence="9 12" id="KW-0949">S-adenosyl-L-methionine</keyword>
<dbReference type="OrthoDB" id="9815641at2"/>
<feature type="domain" description="Ribosomal RNA small subunit methyltransferase E PUA-like" evidence="14">
    <location>
        <begin position="16"/>
        <end position="62"/>
    </location>
</feature>
<dbReference type="InterPro" id="IPR006700">
    <property type="entry name" value="RsmE"/>
</dbReference>
<dbReference type="EC" id="2.1.1.193" evidence="3 12"/>
<keyword evidence="7 12" id="KW-0489">Methyltransferase</keyword>
<dbReference type="InterPro" id="IPR015947">
    <property type="entry name" value="PUA-like_sf"/>
</dbReference>
<evidence type="ECO:0000256" key="6">
    <source>
        <dbReference type="ARBA" id="ARBA00022552"/>
    </source>
</evidence>
<proteinExistence type="inferred from homology"/>
<dbReference type="InterPro" id="IPR046887">
    <property type="entry name" value="RsmE_PUA-like"/>
</dbReference>
<evidence type="ECO:0000259" key="14">
    <source>
        <dbReference type="Pfam" id="PF20260"/>
    </source>
</evidence>
<evidence type="ECO:0000256" key="1">
    <source>
        <dbReference type="ARBA" id="ARBA00004496"/>
    </source>
</evidence>
<dbReference type="SUPFAM" id="SSF88697">
    <property type="entry name" value="PUA domain-like"/>
    <property type="match status" value="1"/>
</dbReference>
<keyword evidence="6 12" id="KW-0698">rRNA processing</keyword>
<dbReference type="Proteomes" id="UP000199158">
    <property type="component" value="Unassembled WGS sequence"/>
</dbReference>
<comment type="function">
    <text evidence="10 12">Specifically methylates the N3 position of the uracil ring of uridine 1498 (m3U1498) in 16S rRNA. Acts on the fully assembled 30S ribosomal subunit.</text>
</comment>
<sequence length="242" mass="26760">MPRFFVERANGDNITITGDDAAHISRVLRMGIGDDLIVCENSTDIEHFCKIAEIQAGAVSLLIDRSQHSAAEPDVKVHLYQALPKADKMELIIQKAVELGVCEITPMLTRRCVSRPDAKSLAKKQERWQKIAYEAAKQSGRARIPEVHPVLEYKQAVQQMSESPLTVLFYELGGEKLRTLLQNYPPNISIVVGAEGGFDESEVAYAIEHGIRTATLGKRILRCETAPLCALSAIMFDTGNLN</sequence>
<dbReference type="STRING" id="474960.SAMN05216180_2190"/>
<evidence type="ECO:0000256" key="9">
    <source>
        <dbReference type="ARBA" id="ARBA00022691"/>
    </source>
</evidence>
<evidence type="ECO:0000256" key="11">
    <source>
        <dbReference type="ARBA" id="ARBA00047944"/>
    </source>
</evidence>
<dbReference type="InterPro" id="IPR029028">
    <property type="entry name" value="Alpha/beta_knot_MTases"/>
</dbReference>
<evidence type="ECO:0000256" key="5">
    <source>
        <dbReference type="ARBA" id="ARBA00022490"/>
    </source>
</evidence>
<dbReference type="Pfam" id="PF20260">
    <property type="entry name" value="PUA_4"/>
    <property type="match status" value="1"/>
</dbReference>
<evidence type="ECO:0000256" key="8">
    <source>
        <dbReference type="ARBA" id="ARBA00022679"/>
    </source>
</evidence>
<dbReference type="PANTHER" id="PTHR30027:SF3">
    <property type="entry name" value="16S RRNA (URACIL(1498)-N(3))-METHYLTRANSFERASE"/>
    <property type="match status" value="1"/>
</dbReference>
<keyword evidence="8 12" id="KW-0808">Transferase</keyword>
<comment type="similarity">
    <text evidence="2 12">Belongs to the RNA methyltransferase RsmE family.</text>
</comment>
<evidence type="ECO:0000313" key="15">
    <source>
        <dbReference type="EMBL" id="SEM95463.1"/>
    </source>
</evidence>
<keyword evidence="16" id="KW-1185">Reference proteome</keyword>
<dbReference type="PIRSF" id="PIRSF015601">
    <property type="entry name" value="MTase_slr0722"/>
    <property type="match status" value="1"/>
</dbReference>
<evidence type="ECO:0000256" key="3">
    <source>
        <dbReference type="ARBA" id="ARBA00012328"/>
    </source>
</evidence>
<evidence type="ECO:0000259" key="13">
    <source>
        <dbReference type="Pfam" id="PF04452"/>
    </source>
</evidence>
<dbReference type="GO" id="GO:0005737">
    <property type="term" value="C:cytoplasm"/>
    <property type="evidence" value="ECO:0007669"/>
    <property type="project" value="UniProtKB-SubCell"/>
</dbReference>
<dbReference type="InterPro" id="IPR046886">
    <property type="entry name" value="RsmE_MTase_dom"/>
</dbReference>
<dbReference type="GO" id="GO:0070475">
    <property type="term" value="P:rRNA base methylation"/>
    <property type="evidence" value="ECO:0007669"/>
    <property type="project" value="TreeGrafter"/>
</dbReference>
<evidence type="ECO:0000256" key="2">
    <source>
        <dbReference type="ARBA" id="ARBA00005528"/>
    </source>
</evidence>
<keyword evidence="5 12" id="KW-0963">Cytoplasm</keyword>
<comment type="subcellular location">
    <subcellularLocation>
        <location evidence="1 12">Cytoplasm</location>
    </subcellularLocation>
</comment>
<evidence type="ECO:0000256" key="4">
    <source>
        <dbReference type="ARBA" id="ARBA00013673"/>
    </source>
</evidence>
<dbReference type="SUPFAM" id="SSF75217">
    <property type="entry name" value="alpha/beta knot"/>
    <property type="match status" value="1"/>
</dbReference>
<dbReference type="Gene3D" id="3.40.1280.10">
    <property type="match status" value="1"/>
</dbReference>
<dbReference type="Gene3D" id="2.40.240.20">
    <property type="entry name" value="Hypothetical PUA domain-like, domain 1"/>
    <property type="match status" value="1"/>
</dbReference>
<evidence type="ECO:0000256" key="10">
    <source>
        <dbReference type="ARBA" id="ARBA00025699"/>
    </source>
</evidence>
<gene>
    <name evidence="15" type="ORF">SAMN05216180_2190</name>
</gene>
<reference evidence="15 16" key="1">
    <citation type="submission" date="2016-10" db="EMBL/GenBank/DDBJ databases">
        <authorList>
            <person name="de Groot N.N."/>
        </authorList>
    </citation>
    <scope>NUCLEOTIDE SEQUENCE [LARGE SCALE GENOMIC DNA]</scope>
    <source>
        <strain evidence="15 16">CGMCC 1.5070</strain>
    </source>
</reference>
<dbReference type="PANTHER" id="PTHR30027">
    <property type="entry name" value="RIBOSOMAL RNA SMALL SUBUNIT METHYLTRANSFERASE E"/>
    <property type="match status" value="1"/>
</dbReference>
<name>A0A1H8CK14_9FIRM</name>
<organism evidence="15 16">
    <name type="scientific">Hydrogenoanaerobacterium saccharovorans</name>
    <dbReference type="NCBI Taxonomy" id="474960"/>
    <lineage>
        <taxon>Bacteria</taxon>
        <taxon>Bacillati</taxon>
        <taxon>Bacillota</taxon>
        <taxon>Clostridia</taxon>
        <taxon>Eubacteriales</taxon>
        <taxon>Oscillospiraceae</taxon>
        <taxon>Hydrogenoanaerobacterium</taxon>
    </lineage>
</organism>
<evidence type="ECO:0000256" key="12">
    <source>
        <dbReference type="PIRNR" id="PIRNR015601"/>
    </source>
</evidence>
<dbReference type="Pfam" id="PF04452">
    <property type="entry name" value="Methyltrans_RNA"/>
    <property type="match status" value="1"/>
</dbReference>
<accession>A0A1H8CK14</accession>
<evidence type="ECO:0000313" key="16">
    <source>
        <dbReference type="Proteomes" id="UP000199158"/>
    </source>
</evidence>
<dbReference type="NCBIfam" id="TIGR00046">
    <property type="entry name" value="RsmE family RNA methyltransferase"/>
    <property type="match status" value="1"/>
</dbReference>
<dbReference type="EMBL" id="FOCG01000002">
    <property type="protein sequence ID" value="SEM95463.1"/>
    <property type="molecule type" value="Genomic_DNA"/>
</dbReference>
<dbReference type="CDD" id="cd18084">
    <property type="entry name" value="RsmE-like"/>
    <property type="match status" value="1"/>
</dbReference>
<dbReference type="AlphaFoldDB" id="A0A1H8CK14"/>
<dbReference type="GO" id="GO:0070042">
    <property type="term" value="F:rRNA (uridine-N3-)-methyltransferase activity"/>
    <property type="evidence" value="ECO:0007669"/>
    <property type="project" value="TreeGrafter"/>
</dbReference>
<dbReference type="RefSeq" id="WP_092754952.1">
    <property type="nucleotide sequence ID" value="NZ_FOCG01000002.1"/>
</dbReference>
<dbReference type="NCBIfam" id="NF008692">
    <property type="entry name" value="PRK11713.1-5"/>
    <property type="match status" value="1"/>
</dbReference>
<dbReference type="InterPro" id="IPR029026">
    <property type="entry name" value="tRNA_m1G_MTases_N"/>
</dbReference>
<comment type="catalytic activity">
    <reaction evidence="11 12">
        <text>uridine(1498) in 16S rRNA + S-adenosyl-L-methionine = N(3)-methyluridine(1498) in 16S rRNA + S-adenosyl-L-homocysteine + H(+)</text>
        <dbReference type="Rhea" id="RHEA:42920"/>
        <dbReference type="Rhea" id="RHEA-COMP:10283"/>
        <dbReference type="Rhea" id="RHEA-COMP:10284"/>
        <dbReference type="ChEBI" id="CHEBI:15378"/>
        <dbReference type="ChEBI" id="CHEBI:57856"/>
        <dbReference type="ChEBI" id="CHEBI:59789"/>
        <dbReference type="ChEBI" id="CHEBI:65315"/>
        <dbReference type="ChEBI" id="CHEBI:74502"/>
        <dbReference type="EC" id="2.1.1.193"/>
    </reaction>
</comment>